<dbReference type="AlphaFoldDB" id="A0A7J9PFC9"/>
<protein>
    <submittedName>
        <fullName evidence="1">Uncharacterized protein</fullName>
    </submittedName>
</protein>
<dbReference type="Proteomes" id="UP000533207">
    <property type="component" value="Unassembled WGS sequence"/>
</dbReference>
<evidence type="ECO:0000313" key="2">
    <source>
        <dbReference type="Proteomes" id="UP000533207"/>
    </source>
</evidence>
<reference evidence="1 2" key="1">
    <citation type="submission" date="2020-07" db="EMBL/GenBank/DDBJ databases">
        <title>Genomic Encyclopedia of Type Strains, Phase IV (KMG-V): Genome sequencing to study the core and pangenomes of soil and plant-associated prokaryotes.</title>
        <authorList>
            <person name="Whitman W."/>
        </authorList>
    </citation>
    <scope>NUCLEOTIDE SEQUENCE [LARGE SCALE GENOMIC DNA]</scope>
    <source>
        <strain evidence="1 2">C8</strain>
    </source>
</reference>
<accession>A0A7J9PFC9</accession>
<comment type="caution">
    <text evidence="1">The sequence shown here is derived from an EMBL/GenBank/DDBJ whole genome shotgun (WGS) entry which is preliminary data.</text>
</comment>
<sequence length="115" mass="13611">MSSKFEKLFEKFERPGYMDFEKVVVELSENTDICSGNRAKSSKYFIFDKYSNEKYPLKCFWIVAFGITNQMDLEEIYKKIGKLISGPVLLNEFEFFGIMVEKSKKDDIRFKIIIE</sequence>
<gene>
    <name evidence="1" type="ORF">HNP90_000720</name>
</gene>
<organism evidence="1 2">
    <name type="scientific">Methanococcus maripaludis</name>
    <name type="common">Methanococcus deltae</name>
    <dbReference type="NCBI Taxonomy" id="39152"/>
    <lineage>
        <taxon>Archaea</taxon>
        <taxon>Methanobacteriati</taxon>
        <taxon>Methanobacteriota</taxon>
        <taxon>Methanomada group</taxon>
        <taxon>Methanococci</taxon>
        <taxon>Methanococcales</taxon>
        <taxon>Methanococcaceae</taxon>
        <taxon>Methanococcus</taxon>
    </lineage>
</organism>
<name>A0A7J9PFC9_METMI</name>
<proteinExistence type="predicted"/>
<evidence type="ECO:0000313" key="1">
    <source>
        <dbReference type="EMBL" id="MBA2861841.1"/>
    </source>
</evidence>
<dbReference type="RefSeq" id="WP_011976480.1">
    <property type="nucleotide sequence ID" value="NZ_JACDUL010000002.1"/>
</dbReference>
<dbReference type="EMBL" id="JACDUL010000002">
    <property type="protein sequence ID" value="MBA2861841.1"/>
    <property type="molecule type" value="Genomic_DNA"/>
</dbReference>